<dbReference type="InterPro" id="IPR007991">
    <property type="entry name" value="RNA_pol_I_trans_ini_fac_RRN3"/>
</dbReference>
<dbReference type="GO" id="GO:0005634">
    <property type="term" value="C:nucleus"/>
    <property type="evidence" value="ECO:0007669"/>
    <property type="project" value="TreeGrafter"/>
</dbReference>
<organism evidence="3 4">
    <name type="scientific">Viridothelium virens</name>
    <name type="common">Speckled blister lichen</name>
    <name type="synonym">Trypethelium virens</name>
    <dbReference type="NCBI Taxonomy" id="1048519"/>
    <lineage>
        <taxon>Eukaryota</taxon>
        <taxon>Fungi</taxon>
        <taxon>Dikarya</taxon>
        <taxon>Ascomycota</taxon>
        <taxon>Pezizomycotina</taxon>
        <taxon>Dothideomycetes</taxon>
        <taxon>Dothideomycetes incertae sedis</taxon>
        <taxon>Trypetheliales</taxon>
        <taxon>Trypetheliaceae</taxon>
        <taxon>Viridothelium</taxon>
    </lineage>
</organism>
<dbReference type="GO" id="GO:0006361">
    <property type="term" value="P:transcription initiation at RNA polymerase I promoter"/>
    <property type="evidence" value="ECO:0007669"/>
    <property type="project" value="InterPro"/>
</dbReference>
<dbReference type="GO" id="GO:0001042">
    <property type="term" value="F:RNA polymerase I core binding"/>
    <property type="evidence" value="ECO:0007669"/>
    <property type="project" value="TreeGrafter"/>
</dbReference>
<feature type="compositionally biased region" description="Acidic residues" evidence="2">
    <location>
        <begin position="276"/>
        <end position="302"/>
    </location>
</feature>
<gene>
    <name evidence="3" type="ORF">EV356DRAFT_496427</name>
</gene>
<dbReference type="PANTHER" id="PTHR12790:SF0">
    <property type="entry name" value="RNA POLYMERASE I-SPECIFIC TRANSCRIPTION INITIATION FACTOR RRN3-RELATED"/>
    <property type="match status" value="1"/>
</dbReference>
<feature type="region of interest" description="Disordered" evidence="2">
    <location>
        <begin position="659"/>
        <end position="722"/>
    </location>
</feature>
<protein>
    <submittedName>
        <fullName evidence="3">RNA polymerase I-specific transcription initiation factor RRN3</fullName>
    </submittedName>
</protein>
<feature type="compositionally biased region" description="Polar residues" evidence="2">
    <location>
        <begin position="1"/>
        <end position="12"/>
    </location>
</feature>
<feature type="region of interest" description="Disordered" evidence="2">
    <location>
        <begin position="1"/>
        <end position="29"/>
    </location>
</feature>
<dbReference type="GO" id="GO:0001181">
    <property type="term" value="F:RNA polymerase I general transcription initiation factor activity"/>
    <property type="evidence" value="ECO:0007669"/>
    <property type="project" value="InterPro"/>
</dbReference>
<dbReference type="GO" id="GO:0003743">
    <property type="term" value="F:translation initiation factor activity"/>
    <property type="evidence" value="ECO:0007669"/>
    <property type="project" value="UniProtKB-KW"/>
</dbReference>
<feature type="region of interest" description="Disordered" evidence="2">
    <location>
        <begin position="276"/>
        <end position="309"/>
    </location>
</feature>
<sequence>MTTLGPSPSPSLKRSLDDSSIGDAQEQEASKRLRVTFNENIDVQILDDQDDSKPLEYIREEVKRALDAHLTRGNENDRTNYNQIIELFNAQATQEDAPSTNKLSKYLQALVLHVGSLGRESFKLVHAVTDTQWLGRDETFVGLFQQFLALLLSAHGGYTGSVFKMIIGNFKGVPGAAGQLPNNPPISKAQMNARLHATLRYLLSVLPSASSILSGMLARIYPASEDSKKTHINFAQQVIKMTEYAPELRSEILTAIVDRLVKMDVEVQVEMDRVDDDIEESGILDEDPEEEDESNDSDDDDMSTISLTEDEERYKTLRSSVAKIDCIMDMLFTYYDTQIKFDDADNLAPSPDAWDAMENLLSLFDFAILPKHRSRHTQFLVFHFAQRSSHFMDWFEGACASLTRDRNRTALARTSAVDYLASFVARGRRVDAQHVVSVFDLLLTQCDEMRDLHFRNAAHVVGGIRPDKTRYGLYYACVQALLYIFCFRWRALVANTEELMPEGVDAAGAAADGEPRASDLSELLETHADDLRWAHRCQPRMAEHVYGPLNPLKVCNSGIVKQFAHVGRATRFLYVYPLLENNKKIRLHQGGGLGAGLAGADGGGRLGAGTAVNSGVGEAKSQLEAYFPFDPYLLPKSRRWLEGDYVEWVDVELWEDKVAGARDEEDDEEDDQEEVEREDTGDEMVLAATAGDDVDSSVQGEQEGVGGGMGIDARTETDREST</sequence>
<comment type="similarity">
    <text evidence="1">Belongs to the RRN3 family.</text>
</comment>
<dbReference type="OrthoDB" id="26970at2759"/>
<evidence type="ECO:0000313" key="4">
    <source>
        <dbReference type="Proteomes" id="UP000800092"/>
    </source>
</evidence>
<evidence type="ECO:0000313" key="3">
    <source>
        <dbReference type="EMBL" id="KAF2229194.1"/>
    </source>
</evidence>
<dbReference type="AlphaFoldDB" id="A0A6A6GTT0"/>
<dbReference type="PANTHER" id="PTHR12790">
    <property type="entry name" value="TRANSCRIPTION INITIATION FACTOR IA RRN3"/>
    <property type="match status" value="1"/>
</dbReference>
<reference evidence="3" key="1">
    <citation type="journal article" date="2020" name="Stud. Mycol.">
        <title>101 Dothideomycetes genomes: a test case for predicting lifestyles and emergence of pathogens.</title>
        <authorList>
            <person name="Haridas S."/>
            <person name="Albert R."/>
            <person name="Binder M."/>
            <person name="Bloem J."/>
            <person name="Labutti K."/>
            <person name="Salamov A."/>
            <person name="Andreopoulos B."/>
            <person name="Baker S."/>
            <person name="Barry K."/>
            <person name="Bills G."/>
            <person name="Bluhm B."/>
            <person name="Cannon C."/>
            <person name="Castanera R."/>
            <person name="Culley D."/>
            <person name="Daum C."/>
            <person name="Ezra D."/>
            <person name="Gonzalez J."/>
            <person name="Henrissat B."/>
            <person name="Kuo A."/>
            <person name="Liang C."/>
            <person name="Lipzen A."/>
            <person name="Lutzoni F."/>
            <person name="Magnuson J."/>
            <person name="Mondo S."/>
            <person name="Nolan M."/>
            <person name="Ohm R."/>
            <person name="Pangilinan J."/>
            <person name="Park H.-J."/>
            <person name="Ramirez L."/>
            <person name="Alfaro M."/>
            <person name="Sun H."/>
            <person name="Tritt A."/>
            <person name="Yoshinaga Y."/>
            <person name="Zwiers L.-H."/>
            <person name="Turgeon B."/>
            <person name="Goodwin S."/>
            <person name="Spatafora J."/>
            <person name="Crous P."/>
            <person name="Grigoriev I."/>
        </authorList>
    </citation>
    <scope>NUCLEOTIDE SEQUENCE</scope>
    <source>
        <strain evidence="3">Tuck. ex Michener</strain>
    </source>
</reference>
<proteinExistence type="inferred from homology"/>
<feature type="compositionally biased region" description="Basic and acidic residues" evidence="2">
    <location>
        <begin position="713"/>
        <end position="722"/>
    </location>
</feature>
<dbReference type="EMBL" id="ML991872">
    <property type="protein sequence ID" value="KAF2229194.1"/>
    <property type="molecule type" value="Genomic_DNA"/>
</dbReference>
<keyword evidence="4" id="KW-1185">Reference proteome</keyword>
<name>A0A6A6GTT0_VIRVR</name>
<evidence type="ECO:0000256" key="1">
    <source>
        <dbReference type="ARBA" id="ARBA00010098"/>
    </source>
</evidence>
<keyword evidence="3" id="KW-0648">Protein biosynthesis</keyword>
<keyword evidence="3" id="KW-0396">Initiation factor</keyword>
<dbReference type="Proteomes" id="UP000800092">
    <property type="component" value="Unassembled WGS sequence"/>
</dbReference>
<dbReference type="Pfam" id="PF05327">
    <property type="entry name" value="RRN3"/>
    <property type="match status" value="1"/>
</dbReference>
<accession>A0A6A6GTT0</accession>
<feature type="compositionally biased region" description="Acidic residues" evidence="2">
    <location>
        <begin position="663"/>
        <end position="682"/>
    </location>
</feature>
<evidence type="ECO:0000256" key="2">
    <source>
        <dbReference type="SAM" id="MobiDB-lite"/>
    </source>
</evidence>